<accession>A0A017TCI3</accession>
<gene>
    <name evidence="1" type="ORF">CAP_1732</name>
</gene>
<dbReference type="RefSeq" id="WP_052374788.1">
    <property type="nucleotide sequence ID" value="NZ_ASRX01000015.1"/>
</dbReference>
<evidence type="ECO:0000313" key="1">
    <source>
        <dbReference type="EMBL" id="EYF06602.1"/>
    </source>
</evidence>
<organism evidence="1 2">
    <name type="scientific">Chondromyces apiculatus DSM 436</name>
    <dbReference type="NCBI Taxonomy" id="1192034"/>
    <lineage>
        <taxon>Bacteria</taxon>
        <taxon>Pseudomonadati</taxon>
        <taxon>Myxococcota</taxon>
        <taxon>Polyangia</taxon>
        <taxon>Polyangiales</taxon>
        <taxon>Polyangiaceae</taxon>
        <taxon>Chondromyces</taxon>
    </lineage>
</organism>
<proteinExistence type="predicted"/>
<dbReference type="Proteomes" id="UP000019678">
    <property type="component" value="Unassembled WGS sequence"/>
</dbReference>
<dbReference type="EMBL" id="ASRX01000015">
    <property type="protein sequence ID" value="EYF06602.1"/>
    <property type="molecule type" value="Genomic_DNA"/>
</dbReference>
<sequence>MGRVLITTATGEPYQPVRMFFVIESRPWVVQVLAQLRCMREVRKREAWVWVYADEAAAVPLSKRVGDLPVEVQPVVLGTMRFPEDGVMMLEVRSLERAIAAARFFGPILVGRARLARVRVVNRWFAEEEMKKEEGIEGLDRWLDGEVVGRAPQGDEAGLPVEDVGELEEIEVGVEEAEAGGRGGDFPELATALRLRGLRAFEWWRGKGVTLREIMLRIAAEGAYWKEGSGRA</sequence>
<keyword evidence="2" id="KW-1185">Reference proteome</keyword>
<evidence type="ECO:0000313" key="2">
    <source>
        <dbReference type="Proteomes" id="UP000019678"/>
    </source>
</evidence>
<dbReference type="eggNOG" id="ENOG50323JH">
    <property type="taxonomic scope" value="Bacteria"/>
</dbReference>
<dbReference type="OrthoDB" id="5415298at2"/>
<dbReference type="AlphaFoldDB" id="A0A017TCI3"/>
<name>A0A017TCI3_9BACT</name>
<comment type="caution">
    <text evidence="1">The sequence shown here is derived from an EMBL/GenBank/DDBJ whole genome shotgun (WGS) entry which is preliminary data.</text>
</comment>
<reference evidence="1 2" key="1">
    <citation type="submission" date="2013-05" db="EMBL/GenBank/DDBJ databases">
        <title>Genome assembly of Chondromyces apiculatus DSM 436.</title>
        <authorList>
            <person name="Sharma G."/>
            <person name="Khatri I."/>
            <person name="Kaur C."/>
            <person name="Mayilraj S."/>
            <person name="Subramanian S."/>
        </authorList>
    </citation>
    <scope>NUCLEOTIDE SEQUENCE [LARGE SCALE GENOMIC DNA]</scope>
    <source>
        <strain evidence="1 2">DSM 436</strain>
    </source>
</reference>
<protein>
    <submittedName>
        <fullName evidence="1">Uncharacterized protein</fullName>
    </submittedName>
</protein>